<dbReference type="AlphaFoldDB" id="A0A0N8GQI1"/>
<dbReference type="Gene3D" id="2.170.120.40">
    <property type="entry name" value="YbbR-like domain"/>
    <property type="match status" value="2"/>
</dbReference>
<proteinExistence type="predicted"/>
<dbReference type="EMBL" id="LGKO01000002">
    <property type="protein sequence ID" value="KPL83762.1"/>
    <property type="molecule type" value="Genomic_DNA"/>
</dbReference>
<accession>A0A0N8GQI1</accession>
<evidence type="ECO:0000313" key="2">
    <source>
        <dbReference type="Proteomes" id="UP000050544"/>
    </source>
</evidence>
<dbReference type="Gene3D" id="2.170.120.30">
    <property type="match status" value="2"/>
</dbReference>
<dbReference type="STRING" id="869279.SE15_00400"/>
<dbReference type="OrthoDB" id="157691at2"/>
<dbReference type="InterPro" id="IPR012505">
    <property type="entry name" value="YbbR"/>
</dbReference>
<name>A0A0N8GQI1_9CHLR</name>
<comment type="caution">
    <text evidence="1">The sequence shown here is derived from an EMBL/GenBank/DDBJ whole genome shotgun (WGS) entry which is preliminary data.</text>
</comment>
<evidence type="ECO:0000313" key="1">
    <source>
        <dbReference type="EMBL" id="KPL83762.1"/>
    </source>
</evidence>
<dbReference type="RefSeq" id="WP_054520139.1">
    <property type="nucleotide sequence ID" value="NZ_LGKO01000002.1"/>
</dbReference>
<evidence type="ECO:0008006" key="3">
    <source>
        <dbReference type="Google" id="ProtNLM"/>
    </source>
</evidence>
<sequence length="420" mass="44913">MVWNWLRRAWRMVPAFVTAFLLALAVWVSAVTANDPNEEAIYPRPVSISVVGKDPNLILSPEDLSPVTLTLRAPRSLWNALTSEPEAVRAVVDLTGLGPGTYAVPVQVQVGLRPVRVISYSPKTVTLTLERLESREMPIRLVVNGTPAGGFSAEAPVLNRERVVVSGPESRVSKVAEVQAVLDISGASESLTRTLPLQALDASGNPVSGLTLVPDRVTVNVAIRQRFGYRNVVIKVVLQGQVASGYRLTNIAVFPPVITVYSDNPQSVTDLPGYIETMPLDITNAKDDLDVLVPLNLPPGVSVVGDQTQVLVRVGVAAIESSVTLPNLRVEVSGLAPGYTATVSPEALTVILSGPVALLDRLQPGDVRVVVNVQDLPPGTHQVTPTVEVLLSDLRVESIQPETVEVVISRASAPTPTRRP</sequence>
<dbReference type="PANTHER" id="PTHR37804">
    <property type="entry name" value="CDAA REGULATORY PROTEIN CDAR"/>
    <property type="match status" value="1"/>
</dbReference>
<dbReference type="Pfam" id="PF07949">
    <property type="entry name" value="YbbR"/>
    <property type="match status" value="3"/>
</dbReference>
<reference evidence="1 2" key="1">
    <citation type="submission" date="2015-07" db="EMBL/GenBank/DDBJ databases">
        <title>Whole genome sequence of Thermanaerothrix daxensis DSM 23592.</title>
        <authorList>
            <person name="Hemp J."/>
            <person name="Ward L.M."/>
            <person name="Pace L.A."/>
            <person name="Fischer W.W."/>
        </authorList>
    </citation>
    <scope>NUCLEOTIDE SEQUENCE [LARGE SCALE GENOMIC DNA]</scope>
    <source>
        <strain evidence="1 2">GNS-1</strain>
    </source>
</reference>
<dbReference type="Proteomes" id="UP000050544">
    <property type="component" value="Unassembled WGS sequence"/>
</dbReference>
<keyword evidence="2" id="KW-1185">Reference proteome</keyword>
<organism evidence="1 2">
    <name type="scientific">Thermanaerothrix daxensis</name>
    <dbReference type="NCBI Taxonomy" id="869279"/>
    <lineage>
        <taxon>Bacteria</taxon>
        <taxon>Bacillati</taxon>
        <taxon>Chloroflexota</taxon>
        <taxon>Anaerolineae</taxon>
        <taxon>Anaerolineales</taxon>
        <taxon>Anaerolineaceae</taxon>
        <taxon>Thermanaerothrix</taxon>
    </lineage>
</organism>
<dbReference type="InterPro" id="IPR053154">
    <property type="entry name" value="c-di-AMP_regulator"/>
</dbReference>
<protein>
    <recommendedName>
        <fullName evidence="3">YbbR-like domain-containing protein</fullName>
    </recommendedName>
</protein>
<gene>
    <name evidence="1" type="ORF">SE15_00400</name>
</gene>
<dbReference type="PANTHER" id="PTHR37804:SF1">
    <property type="entry name" value="CDAA REGULATORY PROTEIN CDAR"/>
    <property type="match status" value="1"/>
</dbReference>